<name>A0A101V0Z2_9ACTN</name>
<organism evidence="1 2">
    <name type="scientific">Streptomyces dysideae</name>
    <dbReference type="NCBI Taxonomy" id="909626"/>
    <lineage>
        <taxon>Bacteria</taxon>
        <taxon>Bacillati</taxon>
        <taxon>Actinomycetota</taxon>
        <taxon>Actinomycetes</taxon>
        <taxon>Kitasatosporales</taxon>
        <taxon>Streptomycetaceae</taxon>
        <taxon>Streptomyces</taxon>
    </lineage>
</organism>
<dbReference type="EMBL" id="LMXB01000034">
    <property type="protein sequence ID" value="KUO20487.1"/>
    <property type="molecule type" value="Genomic_DNA"/>
</dbReference>
<evidence type="ECO:0000313" key="1">
    <source>
        <dbReference type="EMBL" id="KUO20487.1"/>
    </source>
</evidence>
<gene>
    <name evidence="1" type="ORF">AQJ91_14030</name>
</gene>
<protein>
    <submittedName>
        <fullName evidence="1">Uncharacterized protein</fullName>
    </submittedName>
</protein>
<accession>A0A101V0Z2</accession>
<keyword evidence="2" id="KW-1185">Reference proteome</keyword>
<dbReference type="Proteomes" id="UP000053260">
    <property type="component" value="Unassembled WGS sequence"/>
</dbReference>
<reference evidence="1 2" key="1">
    <citation type="submission" date="2015-10" db="EMBL/GenBank/DDBJ databases">
        <title>Draft genome sequence of Streptomyces sp. RV15, isolated from a marine sponge.</title>
        <authorList>
            <person name="Ruckert C."/>
            <person name="Abdelmohsen U.R."/>
            <person name="Winkler A."/>
            <person name="Hentschel U."/>
            <person name="Kalinowski J."/>
            <person name="Kampfer P."/>
            <person name="Glaeser S."/>
        </authorList>
    </citation>
    <scope>NUCLEOTIDE SEQUENCE [LARGE SCALE GENOMIC DNA]</scope>
    <source>
        <strain evidence="1 2">RV15</strain>
    </source>
</reference>
<evidence type="ECO:0000313" key="2">
    <source>
        <dbReference type="Proteomes" id="UP000053260"/>
    </source>
</evidence>
<proteinExistence type="predicted"/>
<sequence>MPQRGLKDPVRARCTGVALTPVAGQGVKGGDPAPGVGIVGHGDEHVHGIGVDQVVEEAASALTDRRIPA</sequence>
<comment type="caution">
    <text evidence="1">The sequence shown here is derived from an EMBL/GenBank/DDBJ whole genome shotgun (WGS) entry which is preliminary data.</text>
</comment>
<dbReference type="AlphaFoldDB" id="A0A101V0Z2"/>